<name>A0A317C841_9GAMM</name>
<keyword evidence="2" id="KW-1185">Reference proteome</keyword>
<evidence type="ECO:0000313" key="2">
    <source>
        <dbReference type="Proteomes" id="UP000245506"/>
    </source>
</evidence>
<comment type="caution">
    <text evidence="1">The sequence shown here is derived from an EMBL/GenBank/DDBJ whole genome shotgun (WGS) entry which is preliminary data.</text>
</comment>
<accession>A0A317C841</accession>
<organism evidence="1 2">
    <name type="scientific">Leucothrix arctica</name>
    <dbReference type="NCBI Taxonomy" id="1481894"/>
    <lineage>
        <taxon>Bacteria</taxon>
        <taxon>Pseudomonadati</taxon>
        <taxon>Pseudomonadota</taxon>
        <taxon>Gammaproteobacteria</taxon>
        <taxon>Thiotrichales</taxon>
        <taxon>Thiotrichaceae</taxon>
        <taxon>Leucothrix</taxon>
    </lineage>
</organism>
<sequence length="231" mass="25447">MYMSVVYGEEQVMLFSGKGADSRFCAVRDNGPDFNLDINGQKVFVEAAVASRGTTEDKIPDIGQYDETREPLVPFKELALRVTAKLKDKAEANNARENAKEGPYIIAINLPYKEAWLCSSPPLAAQAALGVKGQLIEFNEHGVSSSFTHNPNISRSTGALVPTEYFLRDEFSHISALIVASVNPFSTSYSSPSLELLHNPKATKPIDRGLITLGREYWVESGVLKELNYDD</sequence>
<dbReference type="EMBL" id="QGKL01000039">
    <property type="protein sequence ID" value="PWQ94744.1"/>
    <property type="molecule type" value="Genomic_DNA"/>
</dbReference>
<reference evidence="1 2" key="1">
    <citation type="submission" date="2018-05" db="EMBL/GenBank/DDBJ databases">
        <title>Leucothrix arctica sp. nov., isolated from Arctic seawater.</title>
        <authorList>
            <person name="Choi A."/>
            <person name="Baek K."/>
        </authorList>
    </citation>
    <scope>NUCLEOTIDE SEQUENCE [LARGE SCALE GENOMIC DNA]</scope>
    <source>
        <strain evidence="1 2">IMCC9719</strain>
    </source>
</reference>
<protein>
    <submittedName>
        <fullName evidence="1">Uncharacterized protein</fullName>
    </submittedName>
</protein>
<proteinExistence type="predicted"/>
<dbReference type="Proteomes" id="UP000245506">
    <property type="component" value="Unassembled WGS sequence"/>
</dbReference>
<gene>
    <name evidence="1" type="ORF">DKT75_15780</name>
</gene>
<evidence type="ECO:0000313" key="1">
    <source>
        <dbReference type="EMBL" id="PWQ94744.1"/>
    </source>
</evidence>
<dbReference type="AlphaFoldDB" id="A0A317C841"/>